<dbReference type="InterPro" id="IPR011010">
    <property type="entry name" value="DNA_brk_join_enz"/>
</dbReference>
<proteinExistence type="inferred from homology"/>
<dbReference type="GO" id="GO:0003677">
    <property type="term" value="F:DNA binding"/>
    <property type="evidence" value="ECO:0007669"/>
    <property type="project" value="UniProtKB-KW"/>
</dbReference>
<accession>A0A7W6NBV4</accession>
<dbReference type="Gene3D" id="1.10.132.120">
    <property type="match status" value="1"/>
</dbReference>
<keyword evidence="5" id="KW-0238">DNA-binding</keyword>
<comment type="similarity">
    <text evidence="2">Belongs to the type IB topoisomerase family.</text>
</comment>
<dbReference type="GO" id="GO:0003917">
    <property type="term" value="F:DNA topoisomerase type I (single strand cut, ATP-independent) activity"/>
    <property type="evidence" value="ECO:0007669"/>
    <property type="project" value="UniProtKB-EC"/>
</dbReference>
<sequence length="348" mass="39506">MQSARIVLDRMRADEAGPEFKLVYSSDEMPGWRRQRRGRGFSYVDDNDRHPRASELVRIRALAIPPAWNDVWICKDGCGHIQATGRDERGRKQYRYHVAWTEHRNASKFDTLAAFSKVLPALRQQVQSDLRRRSFTYERVTASVVWLLDNSLIRVGNPAYARDNQSFGLTTLRHRHIDITGSTLHFHFKGKSGKQWRLQLADRRIANVVRSLQDMPGQHLFQYEGEEGLCAITSRDVNDYIAAFAGPDFTSKHFRTWAATVRAFGLFSTLGLPETKSATARAINSVIDQVADRLGNTRTVCRQCYVHPAVPQAWQDGVLPLPGRLKPIEGLDEDEVGTKAFLENLNGS</sequence>
<feature type="domain" description="DNA topoisomerase I catalytic core eukaryotic-type" evidence="7">
    <location>
        <begin position="102"/>
        <end position="303"/>
    </location>
</feature>
<keyword evidence="4" id="KW-0799">Topoisomerase</keyword>
<dbReference type="PROSITE" id="PS52038">
    <property type="entry name" value="TOPO_IB_2"/>
    <property type="match status" value="1"/>
</dbReference>
<dbReference type="SUPFAM" id="SSF55869">
    <property type="entry name" value="DNA topoisomerase I domain"/>
    <property type="match status" value="1"/>
</dbReference>
<protein>
    <recommendedName>
        <fullName evidence="3">DNA topoisomerase</fullName>
        <ecNumber evidence="3">5.6.2.1</ecNumber>
    </recommendedName>
</protein>
<evidence type="ECO:0000256" key="2">
    <source>
        <dbReference type="ARBA" id="ARBA00006645"/>
    </source>
</evidence>
<dbReference type="Proteomes" id="UP000547011">
    <property type="component" value="Unassembled WGS sequence"/>
</dbReference>
<organism evidence="9 10">
    <name type="scientific">Devosia subaequoris</name>
    <dbReference type="NCBI Taxonomy" id="395930"/>
    <lineage>
        <taxon>Bacteria</taxon>
        <taxon>Pseudomonadati</taxon>
        <taxon>Pseudomonadota</taxon>
        <taxon>Alphaproteobacteria</taxon>
        <taxon>Hyphomicrobiales</taxon>
        <taxon>Devosiaceae</taxon>
        <taxon>Devosia</taxon>
    </lineage>
</organism>
<dbReference type="SUPFAM" id="SSF56349">
    <property type="entry name" value="DNA breaking-rejoining enzymes"/>
    <property type="match status" value="1"/>
</dbReference>
<dbReference type="InterPro" id="IPR001631">
    <property type="entry name" value="TopoI"/>
</dbReference>
<evidence type="ECO:0000313" key="9">
    <source>
        <dbReference type="EMBL" id="MBB4052094.1"/>
    </source>
</evidence>
<dbReference type="RefSeq" id="WP_183310812.1">
    <property type="nucleotide sequence ID" value="NZ_JACIEW010000003.1"/>
</dbReference>
<evidence type="ECO:0000256" key="4">
    <source>
        <dbReference type="ARBA" id="ARBA00023029"/>
    </source>
</evidence>
<reference evidence="9 10" key="1">
    <citation type="submission" date="2020-08" db="EMBL/GenBank/DDBJ databases">
        <title>Genomic Encyclopedia of Type Strains, Phase IV (KMG-IV): sequencing the most valuable type-strain genomes for metagenomic binning, comparative biology and taxonomic classification.</title>
        <authorList>
            <person name="Goeker M."/>
        </authorList>
    </citation>
    <scope>NUCLEOTIDE SEQUENCE [LARGE SCALE GENOMIC DNA]</scope>
    <source>
        <strain evidence="9 10">DSM 23447</strain>
    </source>
</reference>
<evidence type="ECO:0000259" key="8">
    <source>
        <dbReference type="Pfam" id="PF21338"/>
    </source>
</evidence>
<evidence type="ECO:0000313" key="10">
    <source>
        <dbReference type="Proteomes" id="UP000547011"/>
    </source>
</evidence>
<dbReference type="Pfam" id="PF21338">
    <property type="entry name" value="Top1B_N_bact"/>
    <property type="match status" value="1"/>
</dbReference>
<name>A0A7W6NBV4_9HYPH</name>
<dbReference type="InterPro" id="IPR035447">
    <property type="entry name" value="DNA_topo_I_N_sf"/>
</dbReference>
<dbReference type="Gene3D" id="3.30.66.10">
    <property type="entry name" value="DNA topoisomerase I domain"/>
    <property type="match status" value="1"/>
</dbReference>
<dbReference type="AlphaFoldDB" id="A0A7W6NBV4"/>
<gene>
    <name evidence="9" type="ORF">GGR20_001736</name>
</gene>
<dbReference type="Gene3D" id="3.90.15.10">
    <property type="entry name" value="Topoisomerase I, Chain A, domain 3"/>
    <property type="match status" value="1"/>
</dbReference>
<dbReference type="InterPro" id="IPR013500">
    <property type="entry name" value="TopoI_cat_euk"/>
</dbReference>
<evidence type="ECO:0000256" key="1">
    <source>
        <dbReference type="ARBA" id="ARBA00000213"/>
    </source>
</evidence>
<dbReference type="EMBL" id="JACIEW010000003">
    <property type="protein sequence ID" value="MBB4052094.1"/>
    <property type="molecule type" value="Genomic_DNA"/>
</dbReference>
<dbReference type="InterPro" id="IPR014711">
    <property type="entry name" value="TopoI_cat_a-hlx-sub_euk"/>
</dbReference>
<dbReference type="PRINTS" id="PR00416">
    <property type="entry name" value="EUTPISMRASEI"/>
</dbReference>
<dbReference type="InterPro" id="IPR049331">
    <property type="entry name" value="Top1B_N_bact"/>
</dbReference>
<evidence type="ECO:0000259" key="7">
    <source>
        <dbReference type="Pfam" id="PF01028"/>
    </source>
</evidence>
<keyword evidence="10" id="KW-1185">Reference proteome</keyword>
<evidence type="ECO:0000256" key="5">
    <source>
        <dbReference type="ARBA" id="ARBA00023125"/>
    </source>
</evidence>
<comment type="catalytic activity">
    <reaction evidence="1">
        <text>ATP-independent breakage of single-stranded DNA, followed by passage and rejoining.</text>
        <dbReference type="EC" id="5.6.2.1"/>
    </reaction>
</comment>
<feature type="domain" description="DNA topoisomerase IB N-terminal" evidence="8">
    <location>
        <begin position="40"/>
        <end position="87"/>
    </location>
</feature>
<comment type="caution">
    <text evidence="9">The sequence shown here is derived from an EMBL/GenBank/DDBJ whole genome shotgun (WGS) entry which is preliminary data.</text>
</comment>
<evidence type="ECO:0000256" key="6">
    <source>
        <dbReference type="ARBA" id="ARBA00023235"/>
    </source>
</evidence>
<keyword evidence="6 9" id="KW-0413">Isomerase</keyword>
<dbReference type="Pfam" id="PF01028">
    <property type="entry name" value="Topoisom_I"/>
    <property type="match status" value="1"/>
</dbReference>
<evidence type="ECO:0000256" key="3">
    <source>
        <dbReference type="ARBA" id="ARBA00012891"/>
    </source>
</evidence>
<dbReference type="GO" id="GO:0006265">
    <property type="term" value="P:DNA topological change"/>
    <property type="evidence" value="ECO:0007669"/>
    <property type="project" value="InterPro"/>
</dbReference>
<dbReference type="EC" id="5.6.2.1" evidence="3"/>